<comment type="caution">
    <text evidence="2">The sequence shown here is derived from an EMBL/GenBank/DDBJ whole genome shotgun (WGS) entry which is preliminary data.</text>
</comment>
<organism evidence="2 3">
    <name type="scientific">Hydnum rufescens UP504</name>
    <dbReference type="NCBI Taxonomy" id="1448309"/>
    <lineage>
        <taxon>Eukaryota</taxon>
        <taxon>Fungi</taxon>
        <taxon>Dikarya</taxon>
        <taxon>Basidiomycota</taxon>
        <taxon>Agaricomycotina</taxon>
        <taxon>Agaricomycetes</taxon>
        <taxon>Cantharellales</taxon>
        <taxon>Hydnaceae</taxon>
        <taxon>Hydnum</taxon>
    </lineage>
</organism>
<proteinExistence type="predicted"/>
<dbReference type="Proteomes" id="UP000886523">
    <property type="component" value="Unassembled WGS sequence"/>
</dbReference>
<accession>A0A9P6B8U3</accession>
<dbReference type="EMBL" id="MU128915">
    <property type="protein sequence ID" value="KAF9519883.1"/>
    <property type="molecule type" value="Genomic_DNA"/>
</dbReference>
<feature type="compositionally biased region" description="Polar residues" evidence="1">
    <location>
        <begin position="130"/>
        <end position="139"/>
    </location>
</feature>
<evidence type="ECO:0000313" key="3">
    <source>
        <dbReference type="Proteomes" id="UP000886523"/>
    </source>
</evidence>
<dbReference type="OrthoDB" id="4062651at2759"/>
<evidence type="ECO:0000256" key="1">
    <source>
        <dbReference type="SAM" id="MobiDB-lite"/>
    </source>
</evidence>
<evidence type="ECO:0000313" key="2">
    <source>
        <dbReference type="EMBL" id="KAF9519883.1"/>
    </source>
</evidence>
<dbReference type="AlphaFoldDB" id="A0A9P6B8U3"/>
<gene>
    <name evidence="2" type="ORF">BS47DRAFT_1287865</name>
</gene>
<keyword evidence="3" id="KW-1185">Reference proteome</keyword>
<protein>
    <submittedName>
        <fullName evidence="2">Uncharacterized protein</fullName>
    </submittedName>
</protein>
<reference evidence="2" key="1">
    <citation type="journal article" date="2020" name="Nat. Commun.">
        <title>Large-scale genome sequencing of mycorrhizal fungi provides insights into the early evolution of symbiotic traits.</title>
        <authorList>
            <person name="Miyauchi S."/>
            <person name="Kiss E."/>
            <person name="Kuo A."/>
            <person name="Drula E."/>
            <person name="Kohler A."/>
            <person name="Sanchez-Garcia M."/>
            <person name="Morin E."/>
            <person name="Andreopoulos B."/>
            <person name="Barry K.W."/>
            <person name="Bonito G."/>
            <person name="Buee M."/>
            <person name="Carver A."/>
            <person name="Chen C."/>
            <person name="Cichocki N."/>
            <person name="Clum A."/>
            <person name="Culley D."/>
            <person name="Crous P.W."/>
            <person name="Fauchery L."/>
            <person name="Girlanda M."/>
            <person name="Hayes R.D."/>
            <person name="Keri Z."/>
            <person name="LaButti K."/>
            <person name="Lipzen A."/>
            <person name="Lombard V."/>
            <person name="Magnuson J."/>
            <person name="Maillard F."/>
            <person name="Murat C."/>
            <person name="Nolan M."/>
            <person name="Ohm R.A."/>
            <person name="Pangilinan J."/>
            <person name="Pereira M.F."/>
            <person name="Perotto S."/>
            <person name="Peter M."/>
            <person name="Pfister S."/>
            <person name="Riley R."/>
            <person name="Sitrit Y."/>
            <person name="Stielow J.B."/>
            <person name="Szollosi G."/>
            <person name="Zifcakova L."/>
            <person name="Stursova M."/>
            <person name="Spatafora J.W."/>
            <person name="Tedersoo L."/>
            <person name="Vaario L.M."/>
            <person name="Yamada A."/>
            <person name="Yan M."/>
            <person name="Wang P."/>
            <person name="Xu J."/>
            <person name="Bruns T."/>
            <person name="Baldrian P."/>
            <person name="Vilgalys R."/>
            <person name="Dunand C."/>
            <person name="Henrissat B."/>
            <person name="Grigoriev I.V."/>
            <person name="Hibbett D."/>
            <person name="Nagy L.G."/>
            <person name="Martin F.M."/>
        </authorList>
    </citation>
    <scope>NUCLEOTIDE SEQUENCE</scope>
    <source>
        <strain evidence="2">UP504</strain>
    </source>
</reference>
<feature type="region of interest" description="Disordered" evidence="1">
    <location>
        <begin position="122"/>
        <end position="215"/>
    </location>
</feature>
<name>A0A9P6B8U3_9AGAM</name>
<feature type="non-terminal residue" evidence="2">
    <location>
        <position position="1"/>
    </location>
</feature>
<sequence length="278" mass="30211">SSFTPSTGFDVSNEKEWAANLGLLDWDNTSIIFTKRSLMDFLKYAGVTVDPNFSIIQKLPRVATSGKLDLCSLFYCATDTPRMPEPTPVAATAPVVQAPGGFKPSRRVRTVPGGVQTINLFGEDDEASTFPLSKPSTVSHCEPPTSDSLEPDDGPSVDRSQDTTHTGFKPSRRVRERPGGTDSIAAMFADENDGPEIFKPSRRVRTQPGGQSSGVSGPCDWSSSCLLLNRRYWVALVKCGSSRSFHEYTVSGSNVLEISTRCILHLMLSQCLVQAKVT</sequence>